<dbReference type="RefSeq" id="WP_184589854.1">
    <property type="nucleotide sequence ID" value="NZ_BMUP01000001.1"/>
</dbReference>
<gene>
    <name evidence="1" type="ORF">FHS41_002049</name>
</gene>
<comment type="caution">
    <text evidence="1">The sequence shown here is derived from an EMBL/GenBank/DDBJ whole genome shotgun (WGS) entry which is preliminary data.</text>
</comment>
<reference evidence="1 2" key="1">
    <citation type="submission" date="2020-08" db="EMBL/GenBank/DDBJ databases">
        <title>Genomic Encyclopedia of Type Strains, Phase III (KMG-III): the genomes of soil and plant-associated and newly described type strains.</title>
        <authorList>
            <person name="Whitman W."/>
        </authorList>
    </citation>
    <scope>NUCLEOTIDE SEQUENCE [LARGE SCALE GENOMIC DNA]</scope>
    <source>
        <strain evidence="1 2">CECT 3237</strain>
    </source>
</reference>
<evidence type="ECO:0000313" key="1">
    <source>
        <dbReference type="EMBL" id="MBB3075580.1"/>
    </source>
</evidence>
<protein>
    <submittedName>
        <fullName evidence="1">Uncharacterized protein</fullName>
    </submittedName>
</protein>
<evidence type="ECO:0000313" key="2">
    <source>
        <dbReference type="Proteomes" id="UP000572907"/>
    </source>
</evidence>
<dbReference type="AlphaFoldDB" id="A0A7W4ZN99"/>
<proteinExistence type="predicted"/>
<accession>A0A7W4ZN99</accession>
<sequence length="74" mass="8423">MQYDEALEFAKDGIRETVLKRLDLMLARDNAAELIEGFVAGDIAFTVWEDCIFTSIYRPPDVPDDIGELDIEGW</sequence>
<dbReference type="Proteomes" id="UP000572907">
    <property type="component" value="Unassembled WGS sequence"/>
</dbReference>
<keyword evidence="2" id="KW-1185">Reference proteome</keyword>
<organism evidence="1 2">
    <name type="scientific">Streptomyces violarus</name>
    <dbReference type="NCBI Taxonomy" id="67380"/>
    <lineage>
        <taxon>Bacteria</taxon>
        <taxon>Bacillati</taxon>
        <taxon>Actinomycetota</taxon>
        <taxon>Actinomycetes</taxon>
        <taxon>Kitasatosporales</taxon>
        <taxon>Streptomycetaceae</taxon>
        <taxon>Streptomyces</taxon>
    </lineage>
</organism>
<dbReference type="EMBL" id="JACHXE010000001">
    <property type="protein sequence ID" value="MBB3075580.1"/>
    <property type="molecule type" value="Genomic_DNA"/>
</dbReference>
<name>A0A7W4ZN99_9ACTN</name>